<dbReference type="Proteomes" id="UP000006875">
    <property type="component" value="Chromosome"/>
</dbReference>
<dbReference type="HAMAP" id="MF_01854">
    <property type="entry name" value="FBPase_class3"/>
    <property type="match status" value="1"/>
</dbReference>
<sequence length="649" mass="75438">MRDLDYLKLLSKQYPSVADVANEIINLKAILNLPKGTEHFLTDMHGEYEAFSYHLRSASGVLKFKIDDIFGHTLTMDEKKNLATLIIYPEKRLKYVKTSYSGSMTEWYKVTIYRLITICKVVSSKYTRSKVKKALPSDFNYILDELLNIESKQLNKEKYYNEIVDTIVELERADRFIVAICGLVQKLAVDILHIMGDIYDRGPGPHLIMDELMKHSNVDIQWGNHDILWMGAALGHQTMIAEVLRIALRYSNVECLEEGYGINLLPLGSLAMTVYKDDPCKEFMPKVSNEQFYEEKDKLLIARMHKAIAIIQFKLEGQLIKRKEEFKRTDRLLLDMVDYERGVLTIDGVEYPLTSCNFPTIDSNNPYVLTKYEKEVIDKLSSYFKNSEKLQKHIYYFYTNGSLYLKYNGNLLYHGCILLDEKGDYLNAFIEGKKYKGVELLDKYEELARRAYFTRKESDIDWLWYLWTGRKSPMFAKEKMATFERYFTTDKKLHEEKLNPYFKYREDESICRKILESFDLDPDSGHIITGHTPVKVKKGESPLKANGKLLVIDGGMSRAYQNTTGIAGYTLMYNSWGLRLVSHHPFTSEDEIVREGVKINSNIDVLQKTNRKTVGDTDIGRKLLSQIDDLKELMTVYRSGQIQERRKKL</sequence>
<comment type="pathway">
    <text evidence="4">Carbohydrate biosynthesis; gluconeogenesis.</text>
</comment>
<comment type="cofactor">
    <cofactor evidence="4">
        <name>Mn(2+)</name>
        <dbReference type="ChEBI" id="CHEBI:29035"/>
    </cofactor>
</comment>
<dbReference type="GO" id="GO:0006094">
    <property type="term" value="P:gluconeogenesis"/>
    <property type="evidence" value="ECO:0007669"/>
    <property type="project" value="UniProtKB-UniRule"/>
</dbReference>
<dbReference type="KEGG" id="ipo:Ilyop_0832"/>
<dbReference type="SUPFAM" id="SSF56300">
    <property type="entry name" value="Metallo-dependent phosphatases"/>
    <property type="match status" value="1"/>
</dbReference>
<dbReference type="STRING" id="572544.Ilyop_0832"/>
<dbReference type="AlphaFoldDB" id="E3H7N6"/>
<accession>E3H7N6</accession>
<keyword evidence="6" id="KW-1185">Reference proteome</keyword>
<evidence type="ECO:0000256" key="3">
    <source>
        <dbReference type="ARBA" id="ARBA00023277"/>
    </source>
</evidence>
<name>E3H7N6_ILYPC</name>
<dbReference type="OrthoDB" id="9779903at2"/>
<dbReference type="InterPro" id="IPR009164">
    <property type="entry name" value="FBPtase_class3"/>
</dbReference>
<comment type="similarity">
    <text evidence="4">Belongs to the FBPase class 3 family.</text>
</comment>
<gene>
    <name evidence="4" type="primary">fbp</name>
    <name evidence="5" type="ordered locus">Ilyop_0832</name>
</gene>
<dbReference type="HOGENOM" id="CLU_028392_2_0_0"/>
<evidence type="ECO:0000256" key="1">
    <source>
        <dbReference type="ARBA" id="ARBA00022801"/>
    </source>
</evidence>
<evidence type="ECO:0000313" key="6">
    <source>
        <dbReference type="Proteomes" id="UP000006875"/>
    </source>
</evidence>
<keyword evidence="1 4" id="KW-0378">Hydrolase</keyword>
<keyword evidence="3 4" id="KW-0119">Carbohydrate metabolism</keyword>
<reference evidence="5 6" key="1">
    <citation type="journal article" date="2010" name="Stand. Genomic Sci.">
        <title>Complete genome sequence of Ilyobacter polytropus type strain (CuHbu1).</title>
        <authorList>
            <person name="Sikorski J."/>
            <person name="Chertkov O."/>
            <person name="Lapidus A."/>
            <person name="Nolan M."/>
            <person name="Lucas S."/>
            <person name="Del Rio T.G."/>
            <person name="Tice H."/>
            <person name="Cheng J.F."/>
            <person name="Tapia R."/>
            <person name="Han C."/>
            <person name="Goodwin L."/>
            <person name="Pitluck S."/>
            <person name="Liolios K."/>
            <person name="Ivanova N."/>
            <person name="Mavromatis K."/>
            <person name="Mikhailova N."/>
            <person name="Pati A."/>
            <person name="Chen A."/>
            <person name="Palaniappan K."/>
            <person name="Land M."/>
            <person name="Hauser L."/>
            <person name="Chang Y.J."/>
            <person name="Jeffries C.D."/>
            <person name="Brambilla E."/>
            <person name="Yasawong M."/>
            <person name="Rohde M."/>
            <person name="Pukall R."/>
            <person name="Spring S."/>
            <person name="Goker M."/>
            <person name="Woyke T."/>
            <person name="Bristow J."/>
            <person name="Eisen J.A."/>
            <person name="Markowitz V."/>
            <person name="Hugenholtz P."/>
            <person name="Kyrpides N.C."/>
            <person name="Klenk H.P."/>
        </authorList>
    </citation>
    <scope>NUCLEOTIDE SEQUENCE [LARGE SCALE GENOMIC DNA]</scope>
    <source>
        <strain evidence="6">ATCC 51220 / DSM 2926 / LMG 16218 / CuHBu1</strain>
    </source>
</reference>
<dbReference type="Gene3D" id="3.60.21.10">
    <property type="match status" value="1"/>
</dbReference>
<organism evidence="5 6">
    <name type="scientific">Ilyobacter polytropus (strain ATCC 51220 / DSM 2926 / LMG 16218 / CuHBu1)</name>
    <dbReference type="NCBI Taxonomy" id="572544"/>
    <lineage>
        <taxon>Bacteria</taxon>
        <taxon>Fusobacteriati</taxon>
        <taxon>Fusobacteriota</taxon>
        <taxon>Fusobacteriia</taxon>
        <taxon>Fusobacteriales</taxon>
        <taxon>Fusobacteriaceae</taxon>
        <taxon>Ilyobacter</taxon>
    </lineage>
</organism>
<dbReference type="EMBL" id="CP002281">
    <property type="protein sequence ID" value="ADO82618.1"/>
    <property type="molecule type" value="Genomic_DNA"/>
</dbReference>
<dbReference type="InterPro" id="IPR029052">
    <property type="entry name" value="Metallo-depent_PP-like"/>
</dbReference>
<keyword evidence="2 4" id="KW-0464">Manganese</keyword>
<comment type="catalytic activity">
    <reaction evidence="4">
        <text>beta-D-fructose 1,6-bisphosphate + H2O = beta-D-fructose 6-phosphate + phosphate</text>
        <dbReference type="Rhea" id="RHEA:11064"/>
        <dbReference type="ChEBI" id="CHEBI:15377"/>
        <dbReference type="ChEBI" id="CHEBI:32966"/>
        <dbReference type="ChEBI" id="CHEBI:43474"/>
        <dbReference type="ChEBI" id="CHEBI:57634"/>
        <dbReference type="EC" id="3.1.3.11"/>
    </reaction>
</comment>
<protein>
    <recommendedName>
        <fullName evidence="4">Fructose-1,6-bisphosphatase class 3</fullName>
        <shortName evidence="4">FBPase class 3</shortName>
        <ecNumber evidence="4">3.1.3.11</ecNumber>
    </recommendedName>
    <alternativeName>
        <fullName evidence="4">D-fructose-1,6-bisphosphate 1-phosphohydrolase class 3</fullName>
    </alternativeName>
</protein>
<dbReference type="Pfam" id="PF06874">
    <property type="entry name" value="FBPase_2"/>
    <property type="match status" value="1"/>
</dbReference>
<evidence type="ECO:0000256" key="4">
    <source>
        <dbReference type="HAMAP-Rule" id="MF_01854"/>
    </source>
</evidence>
<dbReference type="GO" id="GO:0042132">
    <property type="term" value="F:fructose 1,6-bisphosphate 1-phosphatase activity"/>
    <property type="evidence" value="ECO:0007669"/>
    <property type="project" value="UniProtKB-UniRule"/>
</dbReference>
<dbReference type="EC" id="3.1.3.11" evidence="4"/>
<dbReference type="RefSeq" id="WP_013387288.1">
    <property type="nucleotide sequence ID" value="NC_014632.1"/>
</dbReference>
<dbReference type="eggNOG" id="COG3855">
    <property type="taxonomic scope" value="Bacteria"/>
</dbReference>
<evidence type="ECO:0000256" key="2">
    <source>
        <dbReference type="ARBA" id="ARBA00023211"/>
    </source>
</evidence>
<dbReference type="UniPathway" id="UPA00138"/>
<proteinExistence type="inferred from homology"/>
<dbReference type="PIRSF" id="PIRSF000906">
    <property type="entry name" value="FBPtase_Bacill"/>
    <property type="match status" value="1"/>
</dbReference>
<evidence type="ECO:0000313" key="5">
    <source>
        <dbReference type="EMBL" id="ADO82618.1"/>
    </source>
</evidence>